<dbReference type="OMA" id="TGFEIAP"/>
<dbReference type="AlphaFoldDB" id="A0A284RV91"/>
<keyword evidence="2" id="KW-1185">Reference proteome</keyword>
<sequence>MESARASLDQLVANFDWIPNVTHLHDFNTLLHSNDPPSPLQSVDLKYSLDNMVYITQKLQAALDLVGNTVASLEAHMSRVQSLQHDYEIMLSPIRRVPAEIITEILYCTQTTAEDPDGAPFGGYNVFTGAKGPWLLGQVCRPWRDVVSTFCPRLWATMTISIPDSWRRNGNKKHTMEMLEHALERTRGHPLDFLFEDHNSLDGEECDVMDRCFNLMNACSVRWRRAGFIVPPSLLRCLSRFRGKIDLLEDAYVHCRAVLGQQPSRVTGFEIAPRLKSLRLDGIDADVQFPFPTANLVSYKDERSFAGDQLNPEYVRIFKSSPKLLSFSFHDSVHTTRHIGPPSSQPRVTSRSIQALSVSSATLLRIIDVPALREVVLRPARDLPYMHLPRGVIISLSELIRHSHCSLTRLSVADVTIVGDNLMAVLRLTPCLQELSVRFNGWSKVYEPGMESLVDSLAETMLEDGPAQHSLVPSLTSLVIVLTEVGDTCISFVDPSFVAMITSRHESGALMKLVLHIEGKMRTYGLRSADETDLMLLQLTGLALDYVIKDV</sequence>
<dbReference type="OrthoDB" id="2899664at2759"/>
<name>A0A284RV91_ARMOS</name>
<dbReference type="EMBL" id="FUEG01000017">
    <property type="protein sequence ID" value="SJL12664.1"/>
    <property type="molecule type" value="Genomic_DNA"/>
</dbReference>
<protein>
    <recommendedName>
        <fullName evidence="3">F-box domain-containing protein</fullName>
    </recommendedName>
</protein>
<evidence type="ECO:0008006" key="3">
    <source>
        <dbReference type="Google" id="ProtNLM"/>
    </source>
</evidence>
<gene>
    <name evidence="1" type="ORF">ARMOST_16095</name>
</gene>
<reference evidence="2" key="1">
    <citation type="journal article" date="2017" name="Nat. Ecol. Evol.">
        <title>Genome expansion and lineage-specific genetic innovations in the forest pathogenic fungi Armillaria.</title>
        <authorList>
            <person name="Sipos G."/>
            <person name="Prasanna A.N."/>
            <person name="Walter M.C."/>
            <person name="O'Connor E."/>
            <person name="Balint B."/>
            <person name="Krizsan K."/>
            <person name="Kiss B."/>
            <person name="Hess J."/>
            <person name="Varga T."/>
            <person name="Slot J."/>
            <person name="Riley R."/>
            <person name="Boka B."/>
            <person name="Rigling D."/>
            <person name="Barry K."/>
            <person name="Lee J."/>
            <person name="Mihaltcheva S."/>
            <person name="LaButti K."/>
            <person name="Lipzen A."/>
            <person name="Waldron R."/>
            <person name="Moloney N.M."/>
            <person name="Sperisen C."/>
            <person name="Kredics L."/>
            <person name="Vagvoelgyi C."/>
            <person name="Patrignani A."/>
            <person name="Fitzpatrick D."/>
            <person name="Nagy I."/>
            <person name="Doyle S."/>
            <person name="Anderson J.B."/>
            <person name="Grigoriev I.V."/>
            <person name="Gueldener U."/>
            <person name="Muensterkoetter M."/>
            <person name="Nagy L.G."/>
        </authorList>
    </citation>
    <scope>NUCLEOTIDE SEQUENCE [LARGE SCALE GENOMIC DNA]</scope>
    <source>
        <strain evidence="2">C18/9</strain>
    </source>
</reference>
<evidence type="ECO:0000313" key="1">
    <source>
        <dbReference type="EMBL" id="SJL12664.1"/>
    </source>
</evidence>
<accession>A0A284RV91</accession>
<evidence type="ECO:0000313" key="2">
    <source>
        <dbReference type="Proteomes" id="UP000219338"/>
    </source>
</evidence>
<proteinExistence type="predicted"/>
<dbReference type="Proteomes" id="UP000219338">
    <property type="component" value="Unassembled WGS sequence"/>
</dbReference>
<organism evidence="1 2">
    <name type="scientific">Armillaria ostoyae</name>
    <name type="common">Armillaria root rot fungus</name>
    <dbReference type="NCBI Taxonomy" id="47428"/>
    <lineage>
        <taxon>Eukaryota</taxon>
        <taxon>Fungi</taxon>
        <taxon>Dikarya</taxon>
        <taxon>Basidiomycota</taxon>
        <taxon>Agaricomycotina</taxon>
        <taxon>Agaricomycetes</taxon>
        <taxon>Agaricomycetidae</taxon>
        <taxon>Agaricales</taxon>
        <taxon>Marasmiineae</taxon>
        <taxon>Physalacriaceae</taxon>
        <taxon>Armillaria</taxon>
    </lineage>
</organism>
<dbReference type="STRING" id="47428.A0A284RV91"/>